<name>A0A1F7GVU2_9BACT</name>
<dbReference type="InterPro" id="IPR011576">
    <property type="entry name" value="Pyridox_Oxase_N"/>
</dbReference>
<dbReference type="EMBL" id="MFZM01000030">
    <property type="protein sequence ID" value="OGK22935.1"/>
    <property type="molecule type" value="Genomic_DNA"/>
</dbReference>
<sequence length="156" mass="18010">MSTQRDYKEIVHEILAECRLMAIATCADHPWIASVYYVSDNNLNLYFISPASSYHCKQILKNNSVACAIADSSQKARDKKVGLQLYGHATMENELATIKWMLRMYNKLYPSTKEKLNFKNFQAKIMTSKVYKVTPKMIKIFSEKHSLPDDEVILHL</sequence>
<reference evidence="2 3" key="1">
    <citation type="journal article" date="2016" name="Nat. Commun.">
        <title>Thousands of microbial genomes shed light on interconnected biogeochemical processes in an aquifer system.</title>
        <authorList>
            <person name="Anantharaman K."/>
            <person name="Brown C.T."/>
            <person name="Hug L.A."/>
            <person name="Sharon I."/>
            <person name="Castelle C.J."/>
            <person name="Probst A.J."/>
            <person name="Thomas B.C."/>
            <person name="Singh A."/>
            <person name="Wilkins M.J."/>
            <person name="Karaoz U."/>
            <person name="Brodie E.L."/>
            <person name="Williams K.H."/>
            <person name="Hubbard S.S."/>
            <person name="Banfield J.F."/>
        </authorList>
    </citation>
    <scope>NUCLEOTIDE SEQUENCE [LARGE SCALE GENOMIC DNA]</scope>
</reference>
<accession>A0A1F7GVU2</accession>
<dbReference type="SUPFAM" id="SSF50475">
    <property type="entry name" value="FMN-binding split barrel"/>
    <property type="match status" value="1"/>
</dbReference>
<evidence type="ECO:0000259" key="1">
    <source>
        <dbReference type="Pfam" id="PF01243"/>
    </source>
</evidence>
<gene>
    <name evidence="2" type="ORF">A3C24_03695</name>
</gene>
<evidence type="ECO:0000313" key="3">
    <source>
        <dbReference type="Proteomes" id="UP000177159"/>
    </source>
</evidence>
<evidence type="ECO:0000313" key="2">
    <source>
        <dbReference type="EMBL" id="OGK22935.1"/>
    </source>
</evidence>
<dbReference type="AlphaFoldDB" id="A0A1F7GVU2"/>
<proteinExistence type="predicted"/>
<protein>
    <recommendedName>
        <fullName evidence="1">Pyridoxamine 5'-phosphate oxidase N-terminal domain-containing protein</fullName>
    </recommendedName>
</protein>
<feature type="domain" description="Pyridoxamine 5'-phosphate oxidase N-terminal" evidence="1">
    <location>
        <begin position="11"/>
        <end position="120"/>
    </location>
</feature>
<organism evidence="2 3">
    <name type="scientific">Candidatus Roizmanbacteria bacterium RIFCSPHIGHO2_02_FULL_37_24</name>
    <dbReference type="NCBI Taxonomy" id="1802037"/>
    <lineage>
        <taxon>Bacteria</taxon>
        <taxon>Candidatus Roizmaniibacteriota</taxon>
    </lineage>
</organism>
<dbReference type="InterPro" id="IPR012349">
    <property type="entry name" value="Split_barrel_FMN-bd"/>
</dbReference>
<dbReference type="Pfam" id="PF01243">
    <property type="entry name" value="PNPOx_N"/>
    <property type="match status" value="1"/>
</dbReference>
<comment type="caution">
    <text evidence="2">The sequence shown here is derived from an EMBL/GenBank/DDBJ whole genome shotgun (WGS) entry which is preliminary data.</text>
</comment>
<dbReference type="Gene3D" id="2.30.110.10">
    <property type="entry name" value="Electron Transport, Fmn-binding Protein, Chain A"/>
    <property type="match status" value="1"/>
</dbReference>
<dbReference type="Proteomes" id="UP000177159">
    <property type="component" value="Unassembled WGS sequence"/>
</dbReference>